<sequence length="383" mass="44876">MLEPWNDASLLPPPIHTATSTVRVDVMELKHTCENIMMILSKQSPLHKEGALLSRFLYKFDKKFRGDIGYRYFKKVNTGLHRYLVLNFLKDIESFMSVLPRSDDEYLPTRQMLEYILVRLLTFSKILLRISVCSKQAAVFYLDRLKRGESYWMCLMPYALLSRVWSISKVLLNHSTRWYRILYSYLDKLKLQGLQFLPSQYKLPGDIEIWLDLKNVDNLGRLEWSQKKLHNLNIPLDGDSDMFDNIIKFVETSEEKLEPEVASTSGNMHDSDQIKISSKLETDHGEAISRESFNILCNLQKGIVSDHFFPKVYNRYSLQKFIDKESDLRNGNSRLSLTSHLSFMQWQVLKESLSKLCKSSADNSKIEKKAQRIWKDKCLDYLE</sequence>
<accession>A0A921ZAA5</accession>
<dbReference type="InterPro" id="IPR027951">
    <property type="entry name" value="Nepro_N"/>
</dbReference>
<dbReference type="InterPro" id="IPR052835">
    <property type="entry name" value="Nepro"/>
</dbReference>
<evidence type="ECO:0000313" key="3">
    <source>
        <dbReference type="Proteomes" id="UP000791440"/>
    </source>
</evidence>
<keyword evidence="3" id="KW-1185">Reference proteome</keyword>
<dbReference type="Pfam" id="PF14780">
    <property type="entry name" value="NEPRO_N"/>
    <property type="match status" value="1"/>
</dbReference>
<dbReference type="AlphaFoldDB" id="A0A921ZAA5"/>
<protein>
    <recommendedName>
        <fullName evidence="1">Nucleolus and neural progenitor protein-like N-terminal domain-containing protein</fullName>
    </recommendedName>
</protein>
<dbReference type="PANTHER" id="PTHR34761">
    <property type="entry name" value="NUCLEOLUS AND NEURAL PROGENITOR PROTEIN"/>
    <property type="match status" value="1"/>
</dbReference>
<name>A0A921ZAA5_MANSE</name>
<dbReference type="GO" id="GO:0045747">
    <property type="term" value="P:positive regulation of Notch signaling pathway"/>
    <property type="evidence" value="ECO:0007669"/>
    <property type="project" value="TreeGrafter"/>
</dbReference>
<evidence type="ECO:0000313" key="2">
    <source>
        <dbReference type="EMBL" id="KAG6453062.1"/>
    </source>
</evidence>
<evidence type="ECO:0000259" key="1">
    <source>
        <dbReference type="Pfam" id="PF14780"/>
    </source>
</evidence>
<dbReference type="Proteomes" id="UP000791440">
    <property type="component" value="Unassembled WGS sequence"/>
</dbReference>
<feature type="domain" description="Nucleolus and neural progenitor protein-like N-terminal" evidence="1">
    <location>
        <begin position="5"/>
        <end position="183"/>
    </location>
</feature>
<gene>
    <name evidence="2" type="ORF">O3G_MSEX007948</name>
</gene>
<dbReference type="GO" id="GO:0005634">
    <property type="term" value="C:nucleus"/>
    <property type="evidence" value="ECO:0007669"/>
    <property type="project" value="TreeGrafter"/>
</dbReference>
<dbReference type="OrthoDB" id="9899341at2759"/>
<dbReference type="EMBL" id="JH668436">
    <property type="protein sequence ID" value="KAG6453062.1"/>
    <property type="molecule type" value="Genomic_DNA"/>
</dbReference>
<proteinExistence type="predicted"/>
<comment type="caution">
    <text evidence="2">The sequence shown here is derived from an EMBL/GenBank/DDBJ whole genome shotgun (WGS) entry which is preliminary data.</text>
</comment>
<dbReference type="PANTHER" id="PTHR34761:SF1">
    <property type="entry name" value="NUCLEOLUS AND NEURAL PROGENITOR PROTEIN"/>
    <property type="match status" value="1"/>
</dbReference>
<reference evidence="2" key="2">
    <citation type="submission" date="2020-12" db="EMBL/GenBank/DDBJ databases">
        <authorList>
            <person name="Kanost M."/>
        </authorList>
    </citation>
    <scope>NUCLEOTIDE SEQUENCE</scope>
</reference>
<reference evidence="2" key="1">
    <citation type="journal article" date="2016" name="Insect Biochem. Mol. Biol.">
        <title>Multifaceted biological insights from a draft genome sequence of the tobacco hornworm moth, Manduca sexta.</title>
        <authorList>
            <person name="Kanost M.R."/>
            <person name="Arrese E.L."/>
            <person name="Cao X."/>
            <person name="Chen Y.R."/>
            <person name="Chellapilla S."/>
            <person name="Goldsmith M.R."/>
            <person name="Grosse-Wilde E."/>
            <person name="Heckel D.G."/>
            <person name="Herndon N."/>
            <person name="Jiang H."/>
            <person name="Papanicolaou A."/>
            <person name="Qu J."/>
            <person name="Soulages J.L."/>
            <person name="Vogel H."/>
            <person name="Walters J."/>
            <person name="Waterhouse R.M."/>
            <person name="Ahn S.J."/>
            <person name="Almeida F.C."/>
            <person name="An C."/>
            <person name="Aqrawi P."/>
            <person name="Bretschneider A."/>
            <person name="Bryant W.B."/>
            <person name="Bucks S."/>
            <person name="Chao H."/>
            <person name="Chevignon G."/>
            <person name="Christen J.M."/>
            <person name="Clarke D.F."/>
            <person name="Dittmer N.T."/>
            <person name="Ferguson L.C.F."/>
            <person name="Garavelou S."/>
            <person name="Gordon K.H.J."/>
            <person name="Gunaratna R.T."/>
            <person name="Han Y."/>
            <person name="Hauser F."/>
            <person name="He Y."/>
            <person name="Heidel-Fischer H."/>
            <person name="Hirsh A."/>
            <person name="Hu Y."/>
            <person name="Jiang H."/>
            <person name="Kalra D."/>
            <person name="Klinner C."/>
            <person name="Konig C."/>
            <person name="Kovar C."/>
            <person name="Kroll A.R."/>
            <person name="Kuwar S.S."/>
            <person name="Lee S.L."/>
            <person name="Lehman R."/>
            <person name="Li K."/>
            <person name="Li Z."/>
            <person name="Liang H."/>
            <person name="Lovelace S."/>
            <person name="Lu Z."/>
            <person name="Mansfield J.H."/>
            <person name="McCulloch K.J."/>
            <person name="Mathew T."/>
            <person name="Morton B."/>
            <person name="Muzny D.M."/>
            <person name="Neunemann D."/>
            <person name="Ongeri F."/>
            <person name="Pauchet Y."/>
            <person name="Pu L.L."/>
            <person name="Pyrousis I."/>
            <person name="Rao X.J."/>
            <person name="Redding A."/>
            <person name="Roesel C."/>
            <person name="Sanchez-Gracia A."/>
            <person name="Schaack S."/>
            <person name="Shukla A."/>
            <person name="Tetreau G."/>
            <person name="Wang Y."/>
            <person name="Xiong G.H."/>
            <person name="Traut W."/>
            <person name="Walsh T.K."/>
            <person name="Worley K.C."/>
            <person name="Wu D."/>
            <person name="Wu W."/>
            <person name="Wu Y.Q."/>
            <person name="Zhang X."/>
            <person name="Zou Z."/>
            <person name="Zucker H."/>
            <person name="Briscoe A.D."/>
            <person name="Burmester T."/>
            <person name="Clem R.J."/>
            <person name="Feyereisen R."/>
            <person name="Grimmelikhuijzen C.J.P."/>
            <person name="Hamodrakas S.J."/>
            <person name="Hansson B.S."/>
            <person name="Huguet E."/>
            <person name="Jermiin L.S."/>
            <person name="Lan Q."/>
            <person name="Lehman H.K."/>
            <person name="Lorenzen M."/>
            <person name="Merzendorfer H."/>
            <person name="Michalopoulos I."/>
            <person name="Morton D.B."/>
            <person name="Muthukrishnan S."/>
            <person name="Oakeshott J.G."/>
            <person name="Palmer W."/>
            <person name="Park Y."/>
            <person name="Passarelli A.L."/>
            <person name="Rozas J."/>
            <person name="Schwartz L.M."/>
            <person name="Smith W."/>
            <person name="Southgate A."/>
            <person name="Vilcinskas A."/>
            <person name="Vogt R."/>
            <person name="Wang P."/>
            <person name="Werren J."/>
            <person name="Yu X.Q."/>
            <person name="Zhou J.J."/>
            <person name="Brown S.J."/>
            <person name="Scherer S.E."/>
            <person name="Richards S."/>
            <person name="Blissard G.W."/>
        </authorList>
    </citation>
    <scope>NUCLEOTIDE SEQUENCE</scope>
</reference>
<organism evidence="2 3">
    <name type="scientific">Manduca sexta</name>
    <name type="common">Tobacco hawkmoth</name>
    <name type="synonym">Tobacco hornworm</name>
    <dbReference type="NCBI Taxonomy" id="7130"/>
    <lineage>
        <taxon>Eukaryota</taxon>
        <taxon>Metazoa</taxon>
        <taxon>Ecdysozoa</taxon>
        <taxon>Arthropoda</taxon>
        <taxon>Hexapoda</taxon>
        <taxon>Insecta</taxon>
        <taxon>Pterygota</taxon>
        <taxon>Neoptera</taxon>
        <taxon>Endopterygota</taxon>
        <taxon>Lepidoptera</taxon>
        <taxon>Glossata</taxon>
        <taxon>Ditrysia</taxon>
        <taxon>Bombycoidea</taxon>
        <taxon>Sphingidae</taxon>
        <taxon>Sphinginae</taxon>
        <taxon>Sphingini</taxon>
        <taxon>Manduca</taxon>
    </lineage>
</organism>